<dbReference type="Pfam" id="PF07853">
    <property type="entry name" value="DUF1648"/>
    <property type="match status" value="1"/>
</dbReference>
<feature type="domain" description="DUF1648" evidence="2">
    <location>
        <begin position="11"/>
        <end position="56"/>
    </location>
</feature>
<proteinExistence type="predicted"/>
<feature type="transmembrane region" description="Helical" evidence="1">
    <location>
        <begin position="101"/>
        <end position="119"/>
    </location>
</feature>
<keyword evidence="1" id="KW-0812">Transmembrane</keyword>
<name>A0ABS9UH96_9BACL</name>
<keyword evidence="4" id="KW-1185">Reference proteome</keyword>
<evidence type="ECO:0000313" key="3">
    <source>
        <dbReference type="EMBL" id="MCH7323736.1"/>
    </source>
</evidence>
<keyword evidence="1" id="KW-1133">Transmembrane helix</keyword>
<feature type="transmembrane region" description="Helical" evidence="1">
    <location>
        <begin position="7"/>
        <end position="24"/>
    </location>
</feature>
<dbReference type="Proteomes" id="UP001316087">
    <property type="component" value="Unassembled WGS sequence"/>
</dbReference>
<organism evidence="3 4">
    <name type="scientific">Solibacillus palustris</name>
    <dbReference type="NCBI Taxonomy" id="2908203"/>
    <lineage>
        <taxon>Bacteria</taxon>
        <taxon>Bacillati</taxon>
        <taxon>Bacillota</taxon>
        <taxon>Bacilli</taxon>
        <taxon>Bacillales</taxon>
        <taxon>Caryophanaceae</taxon>
        <taxon>Solibacillus</taxon>
    </lineage>
</organism>
<dbReference type="EMBL" id="JAKZFC010000009">
    <property type="protein sequence ID" value="MCH7323736.1"/>
    <property type="molecule type" value="Genomic_DNA"/>
</dbReference>
<evidence type="ECO:0000259" key="2">
    <source>
        <dbReference type="Pfam" id="PF07853"/>
    </source>
</evidence>
<comment type="caution">
    <text evidence="3">The sequence shown here is derived from an EMBL/GenBank/DDBJ whole genome shotgun (WGS) entry which is preliminary data.</text>
</comment>
<sequence>MKLFSKITLAVFIITIVFTAIQFPNLPSEVPSHYNIMGEADAWANKWFIFFIPLLGFGLWLLLGQVEKFPEFINMPNDGRPLNAAQQQNSIFMLHTLRNEVLLFMSLLTLKEVLTSIGYPIRLGIWEFVIFIGVLTVTLIWFIVKNQKLKTA</sequence>
<dbReference type="InterPro" id="IPR012867">
    <property type="entry name" value="DUF1648"/>
</dbReference>
<evidence type="ECO:0000313" key="4">
    <source>
        <dbReference type="Proteomes" id="UP001316087"/>
    </source>
</evidence>
<keyword evidence="1" id="KW-0472">Membrane</keyword>
<reference evidence="3 4" key="1">
    <citation type="submission" date="2022-03" db="EMBL/GenBank/DDBJ databases">
        <authorList>
            <person name="Jo J.-H."/>
            <person name="Im W.-T."/>
        </authorList>
    </citation>
    <scope>NUCLEOTIDE SEQUENCE [LARGE SCALE GENOMIC DNA]</scope>
    <source>
        <strain evidence="3 4">MA9</strain>
    </source>
</reference>
<evidence type="ECO:0000256" key="1">
    <source>
        <dbReference type="SAM" id="Phobius"/>
    </source>
</evidence>
<accession>A0ABS9UH96</accession>
<feature type="transmembrane region" description="Helical" evidence="1">
    <location>
        <begin position="44"/>
        <end position="63"/>
    </location>
</feature>
<gene>
    <name evidence="3" type="ORF">LZ480_17835</name>
</gene>
<dbReference type="RefSeq" id="WP_241370895.1">
    <property type="nucleotide sequence ID" value="NZ_JAKZFC010000009.1"/>
</dbReference>
<feature type="transmembrane region" description="Helical" evidence="1">
    <location>
        <begin position="125"/>
        <end position="144"/>
    </location>
</feature>
<protein>
    <submittedName>
        <fullName evidence="3">DUF1648 domain-containing protein</fullName>
    </submittedName>
</protein>